<reference evidence="1 2" key="1">
    <citation type="submission" date="2017-10" db="EMBL/GenBank/DDBJ databases">
        <title>A new Pekin duck reference genome.</title>
        <authorList>
            <person name="Hou Z.-C."/>
            <person name="Zhou Z.-K."/>
            <person name="Zhu F."/>
            <person name="Hou S.-S."/>
        </authorList>
    </citation>
    <scope>NUCLEOTIDE SEQUENCE [LARGE SCALE GENOMIC DNA]</scope>
</reference>
<protein>
    <submittedName>
        <fullName evidence="1">Uncharacterized protein</fullName>
    </submittedName>
</protein>
<reference evidence="1" key="3">
    <citation type="submission" date="2025-09" db="UniProtKB">
        <authorList>
            <consortium name="Ensembl"/>
        </authorList>
    </citation>
    <scope>IDENTIFICATION</scope>
</reference>
<dbReference type="Proteomes" id="UP000016666">
    <property type="component" value="Chromosome 4"/>
</dbReference>
<name>A0A493T570_ANAPP</name>
<accession>A0A493T570</accession>
<proteinExistence type="predicted"/>
<organism evidence="1 2">
    <name type="scientific">Anas platyrhynchos platyrhynchos</name>
    <name type="common">Northern mallard</name>
    <dbReference type="NCBI Taxonomy" id="8840"/>
    <lineage>
        <taxon>Eukaryota</taxon>
        <taxon>Metazoa</taxon>
        <taxon>Chordata</taxon>
        <taxon>Craniata</taxon>
        <taxon>Vertebrata</taxon>
        <taxon>Euteleostomi</taxon>
        <taxon>Archelosauria</taxon>
        <taxon>Archosauria</taxon>
        <taxon>Dinosauria</taxon>
        <taxon>Saurischia</taxon>
        <taxon>Theropoda</taxon>
        <taxon>Coelurosauria</taxon>
        <taxon>Aves</taxon>
        <taxon>Neognathae</taxon>
        <taxon>Galloanserae</taxon>
        <taxon>Anseriformes</taxon>
        <taxon>Anatidae</taxon>
        <taxon>Anatinae</taxon>
        <taxon>Anas</taxon>
    </lineage>
</organism>
<dbReference type="AlphaFoldDB" id="A0A493T570"/>
<sequence>MNEQNGRSMLLGSLWGSQKSECHSARSISVVLLCKGRVSSNVNSPAPSCLQARKYVDQIWLWGRLWKDLNRTKEKGNFSLGPTQHRKNSPPEQNSRALILTYIVEREDLTLETWLLHYLQF</sequence>
<evidence type="ECO:0000313" key="2">
    <source>
        <dbReference type="Proteomes" id="UP000016666"/>
    </source>
</evidence>
<evidence type="ECO:0000313" key="1">
    <source>
        <dbReference type="Ensembl" id="ENSAPLP00000020986.1"/>
    </source>
</evidence>
<reference evidence="1" key="2">
    <citation type="submission" date="2025-08" db="UniProtKB">
        <authorList>
            <consortium name="Ensembl"/>
        </authorList>
    </citation>
    <scope>IDENTIFICATION</scope>
</reference>
<keyword evidence="2" id="KW-1185">Reference proteome</keyword>
<dbReference type="Ensembl" id="ENSAPLT00000041018.1">
    <property type="protein sequence ID" value="ENSAPLP00000020986.1"/>
    <property type="gene ID" value="ENSAPLG00000029627.1"/>
</dbReference>